<proteinExistence type="predicted"/>
<dbReference type="CDD" id="cd00090">
    <property type="entry name" value="HTH_ARSR"/>
    <property type="match status" value="1"/>
</dbReference>
<dbReference type="InterPro" id="IPR036388">
    <property type="entry name" value="WH-like_DNA-bd_sf"/>
</dbReference>
<accession>A0A1F6G7I4</accession>
<dbReference type="Gene3D" id="1.10.10.10">
    <property type="entry name" value="Winged helix-like DNA-binding domain superfamily/Winged helix DNA-binding domain"/>
    <property type="match status" value="1"/>
</dbReference>
<dbReference type="STRING" id="1817772.A2527_09405"/>
<dbReference type="Pfam" id="PF13412">
    <property type="entry name" value="HTH_24"/>
    <property type="match status" value="1"/>
</dbReference>
<comment type="caution">
    <text evidence="1">The sequence shown here is derived from an EMBL/GenBank/DDBJ whole genome shotgun (WGS) entry which is preliminary data.</text>
</comment>
<reference evidence="1 2" key="1">
    <citation type="journal article" date="2016" name="Nat. Commun.">
        <title>Thousands of microbial genomes shed light on interconnected biogeochemical processes in an aquifer system.</title>
        <authorList>
            <person name="Anantharaman K."/>
            <person name="Brown C.T."/>
            <person name="Hug L.A."/>
            <person name="Sharon I."/>
            <person name="Castelle C.J."/>
            <person name="Probst A.J."/>
            <person name="Thomas B.C."/>
            <person name="Singh A."/>
            <person name="Wilkins M.J."/>
            <person name="Karaoz U."/>
            <person name="Brodie E.L."/>
            <person name="Williams K.H."/>
            <person name="Hubbard S.S."/>
            <person name="Banfield J.F."/>
        </authorList>
    </citation>
    <scope>NUCLEOTIDE SEQUENCE [LARGE SCALE GENOMIC DNA]</scope>
</reference>
<evidence type="ECO:0000313" key="2">
    <source>
        <dbReference type="Proteomes" id="UP000178449"/>
    </source>
</evidence>
<sequence length="207" mass="23861">MPLTPTRERVLRYIKQEGKASVKGLTEEIGITPMAIRGHLNKLEREALIKVNTVRQKLGRPLQIFALTEKGDALFPQDYGRFAVEILSDLKELDGGKTLELVVKKREERIITLLKTEFEGSKNASERMERYTQYVDRHGNMPRLEVLGPKSFVLYINNCSLKTVVDQFPLCCDSEVRIIQALFPEAKIQKTKSLRNHDKNCCYQFEF</sequence>
<dbReference type="AlphaFoldDB" id="A0A1F6G7I4"/>
<dbReference type="PANTHER" id="PTHR38600:SF2">
    <property type="entry name" value="SLL0088 PROTEIN"/>
    <property type="match status" value="1"/>
</dbReference>
<dbReference type="GO" id="GO:0006355">
    <property type="term" value="P:regulation of DNA-templated transcription"/>
    <property type="evidence" value="ECO:0007669"/>
    <property type="project" value="UniProtKB-ARBA"/>
</dbReference>
<gene>
    <name evidence="1" type="ORF">A2527_09405</name>
</gene>
<dbReference type="Proteomes" id="UP000178449">
    <property type="component" value="Unassembled WGS sequence"/>
</dbReference>
<protein>
    <recommendedName>
        <fullName evidence="3">HTH arsR-type domain-containing protein</fullName>
    </recommendedName>
</protein>
<evidence type="ECO:0000313" key="1">
    <source>
        <dbReference type="EMBL" id="OGG94057.1"/>
    </source>
</evidence>
<organism evidence="1 2">
    <name type="scientific">Candidatus Lambdaproteobacteria bacterium RIFOXYD2_FULL_50_16</name>
    <dbReference type="NCBI Taxonomy" id="1817772"/>
    <lineage>
        <taxon>Bacteria</taxon>
        <taxon>Pseudomonadati</taxon>
        <taxon>Pseudomonadota</taxon>
        <taxon>Candidatus Lambdaproteobacteria</taxon>
    </lineage>
</organism>
<dbReference type="EMBL" id="MFNE01000043">
    <property type="protein sequence ID" value="OGG94057.1"/>
    <property type="molecule type" value="Genomic_DNA"/>
</dbReference>
<dbReference type="InterPro" id="IPR011991">
    <property type="entry name" value="ArsR-like_HTH"/>
</dbReference>
<name>A0A1F6G7I4_9PROT</name>
<dbReference type="SUPFAM" id="SSF46785">
    <property type="entry name" value="Winged helix' DNA-binding domain"/>
    <property type="match status" value="1"/>
</dbReference>
<evidence type="ECO:0008006" key="3">
    <source>
        <dbReference type="Google" id="ProtNLM"/>
    </source>
</evidence>
<dbReference type="InterPro" id="IPR036390">
    <property type="entry name" value="WH_DNA-bd_sf"/>
</dbReference>
<dbReference type="PANTHER" id="PTHR38600">
    <property type="entry name" value="TRANSCRIPTIONAL REGULATORY PROTEIN"/>
    <property type="match status" value="1"/>
</dbReference>